<gene>
    <name evidence="2" type="ORF">OHU17_01255</name>
</gene>
<sequence length="174" mass="17901">MTSLIRKIAVGAVFAAAAISLPALTSSISSAAPGTPAATSADTPPFAIEDFSYPNADRILTEKGIKLIKGDGRLLLADCNPSVPQIKVRTVSDAATGRAGAYCFAATSASGFLTLEVPRVTSLETADRPISADLIAEGQKKTIDVAQDDFKPVGEGDLPSGAKRSVLVELRVTG</sequence>
<feature type="signal peptide" evidence="1">
    <location>
        <begin position="1"/>
        <end position="31"/>
    </location>
</feature>
<evidence type="ECO:0000313" key="2">
    <source>
        <dbReference type="EMBL" id="WUO44537.1"/>
    </source>
</evidence>
<evidence type="ECO:0000256" key="1">
    <source>
        <dbReference type="SAM" id="SignalP"/>
    </source>
</evidence>
<evidence type="ECO:0008006" key="4">
    <source>
        <dbReference type="Google" id="ProtNLM"/>
    </source>
</evidence>
<feature type="chain" id="PRO_5047392669" description="Secreted protein" evidence="1">
    <location>
        <begin position="32"/>
        <end position="174"/>
    </location>
</feature>
<keyword evidence="1" id="KW-0732">Signal</keyword>
<dbReference type="EMBL" id="CP108057">
    <property type="protein sequence ID" value="WUO44537.1"/>
    <property type="molecule type" value="Genomic_DNA"/>
</dbReference>
<dbReference type="RefSeq" id="WP_245252588.1">
    <property type="nucleotide sequence ID" value="NZ_CP108057.1"/>
</dbReference>
<keyword evidence="3" id="KW-1185">Reference proteome</keyword>
<accession>A0ABZ1REK2</accession>
<name>A0ABZ1REK2_9ACTN</name>
<evidence type="ECO:0000313" key="3">
    <source>
        <dbReference type="Proteomes" id="UP001432075"/>
    </source>
</evidence>
<reference evidence="2" key="1">
    <citation type="submission" date="2022-10" db="EMBL/GenBank/DDBJ databases">
        <title>The complete genomes of actinobacterial strains from the NBC collection.</title>
        <authorList>
            <person name="Joergensen T.S."/>
            <person name="Alvarez Arevalo M."/>
            <person name="Sterndorff E.B."/>
            <person name="Faurdal D."/>
            <person name="Vuksanovic O."/>
            <person name="Mourched A.-S."/>
            <person name="Charusanti P."/>
            <person name="Shaw S."/>
            <person name="Blin K."/>
            <person name="Weber T."/>
        </authorList>
    </citation>
    <scope>NUCLEOTIDE SEQUENCE</scope>
    <source>
        <strain evidence="2">NBC_00283</strain>
    </source>
</reference>
<dbReference type="Proteomes" id="UP001432075">
    <property type="component" value="Chromosome"/>
</dbReference>
<proteinExistence type="predicted"/>
<protein>
    <recommendedName>
        <fullName evidence="4">Secreted protein</fullName>
    </recommendedName>
</protein>
<organism evidence="2 3">
    <name type="scientific">Streptomyces goshikiensis</name>
    <dbReference type="NCBI Taxonomy" id="1942"/>
    <lineage>
        <taxon>Bacteria</taxon>
        <taxon>Bacillati</taxon>
        <taxon>Actinomycetota</taxon>
        <taxon>Actinomycetes</taxon>
        <taxon>Kitasatosporales</taxon>
        <taxon>Streptomycetaceae</taxon>
        <taxon>Streptomyces</taxon>
    </lineage>
</organism>